<evidence type="ECO:0000256" key="1">
    <source>
        <dbReference type="SAM" id="MobiDB-lite"/>
    </source>
</evidence>
<dbReference type="SUPFAM" id="SSF54001">
    <property type="entry name" value="Cysteine proteinases"/>
    <property type="match status" value="1"/>
</dbReference>
<dbReference type="InterPro" id="IPR024453">
    <property type="entry name" value="Peptidase_C92"/>
</dbReference>
<proteinExistence type="predicted"/>
<keyword evidence="4" id="KW-1185">Reference proteome</keyword>
<sequence>MLYCITNTNWLVLIYLKEMFFMRFKNKLIALTITVLSISSIPIFTHAAYGNQVGLLDLTSSAVQEELAKEEKETKFTKEQRSKAKKRKETNNLDDLKKNAPEKYKEIQIEQAKLTALASSGKMGTVGDILITYDNETSGWNHGHAAIVRKNNDYIVEAWPKEGVRVYENNWGNRFDSAYKFYVKGADDTDFNNAQKYAYSQLGKPYQLNVQKHFTDAYYCSQLVWKAWYEQGFDVDADGGFLVTPADIDDSKLTVEY</sequence>
<dbReference type="EMBL" id="SZNK01000001">
    <property type="protein sequence ID" value="TKI57579.1"/>
    <property type="molecule type" value="Genomic_DNA"/>
</dbReference>
<feature type="region of interest" description="Disordered" evidence="1">
    <location>
        <begin position="71"/>
        <end position="97"/>
    </location>
</feature>
<feature type="transmembrane region" description="Helical" evidence="2">
    <location>
        <begin position="28"/>
        <end position="49"/>
    </location>
</feature>
<dbReference type="Pfam" id="PF05708">
    <property type="entry name" value="Peptidase_C92"/>
    <property type="match status" value="1"/>
</dbReference>
<keyword evidence="2" id="KW-0812">Transmembrane</keyword>
<name>A0A4U2YA78_9BACL</name>
<organism evidence="3 4">
    <name type="scientific">Brevibacillus antibioticus</name>
    <dbReference type="NCBI Taxonomy" id="2570228"/>
    <lineage>
        <taxon>Bacteria</taxon>
        <taxon>Bacillati</taxon>
        <taxon>Bacillota</taxon>
        <taxon>Bacilli</taxon>
        <taxon>Bacillales</taxon>
        <taxon>Paenibacillaceae</taxon>
        <taxon>Brevibacillus</taxon>
    </lineage>
</organism>
<dbReference type="GO" id="GO:0016787">
    <property type="term" value="F:hydrolase activity"/>
    <property type="evidence" value="ECO:0007669"/>
    <property type="project" value="UniProtKB-KW"/>
</dbReference>
<accession>A0A4U2YA78</accession>
<dbReference type="Proteomes" id="UP000307841">
    <property type="component" value="Unassembled WGS sequence"/>
</dbReference>
<evidence type="ECO:0000313" key="4">
    <source>
        <dbReference type="Proteomes" id="UP000307841"/>
    </source>
</evidence>
<gene>
    <name evidence="3" type="ORF">E8L90_20140</name>
</gene>
<dbReference type="AlphaFoldDB" id="A0A4U2YA78"/>
<dbReference type="InterPro" id="IPR038765">
    <property type="entry name" value="Papain-like_cys_pep_sf"/>
</dbReference>
<evidence type="ECO:0000256" key="2">
    <source>
        <dbReference type="SAM" id="Phobius"/>
    </source>
</evidence>
<feature type="compositionally biased region" description="Basic and acidic residues" evidence="1">
    <location>
        <begin position="71"/>
        <end position="82"/>
    </location>
</feature>
<dbReference type="Gene3D" id="3.90.1720.10">
    <property type="entry name" value="endopeptidase domain like (from Nostoc punctiforme)"/>
    <property type="match status" value="1"/>
</dbReference>
<keyword evidence="2" id="KW-0472">Membrane</keyword>
<protein>
    <submittedName>
        <fullName evidence="3">Distant relative of cell wall-associated hydrolase-like protein</fullName>
    </submittedName>
</protein>
<reference evidence="3 4" key="1">
    <citation type="submission" date="2019-04" db="EMBL/GenBank/DDBJ databases">
        <title>Whole genome sequencing of Brevibacillus sp. TGS2-1.</title>
        <authorList>
            <person name="Choi A."/>
        </authorList>
    </citation>
    <scope>NUCLEOTIDE SEQUENCE [LARGE SCALE GENOMIC DNA]</scope>
    <source>
        <strain evidence="3 4">TGS2-1</strain>
    </source>
</reference>
<keyword evidence="2" id="KW-1133">Transmembrane helix</keyword>
<keyword evidence="3" id="KW-0378">Hydrolase</keyword>
<comment type="caution">
    <text evidence="3">The sequence shown here is derived from an EMBL/GenBank/DDBJ whole genome shotgun (WGS) entry which is preliminary data.</text>
</comment>
<evidence type="ECO:0000313" key="3">
    <source>
        <dbReference type="EMBL" id="TKI57579.1"/>
    </source>
</evidence>